<dbReference type="PANTHER" id="PTHR16943:SF8">
    <property type="entry name" value="2-METHYLCITRATE DEHYDRATASE"/>
    <property type="match status" value="1"/>
</dbReference>
<dbReference type="InterPro" id="IPR045336">
    <property type="entry name" value="MmgE_PrpD_N"/>
</dbReference>
<comment type="caution">
    <text evidence="5">The sequence shown here is derived from an EMBL/GenBank/DDBJ whole genome shotgun (WGS) entry which is preliminary data.</text>
</comment>
<accession>A0ABR5GXT1</accession>
<keyword evidence="2" id="KW-0732">Signal</keyword>
<evidence type="ECO:0000256" key="1">
    <source>
        <dbReference type="ARBA" id="ARBA00006174"/>
    </source>
</evidence>
<dbReference type="EMBL" id="JXOD01000164">
    <property type="protein sequence ID" value="KMO14991.1"/>
    <property type="molecule type" value="Genomic_DNA"/>
</dbReference>
<proteinExistence type="inferred from homology"/>
<evidence type="ECO:0000313" key="5">
    <source>
        <dbReference type="EMBL" id="KMO14991.1"/>
    </source>
</evidence>
<feature type="chain" id="PRO_5046303600" evidence="2">
    <location>
        <begin position="24"/>
        <end position="481"/>
    </location>
</feature>
<feature type="domain" description="MmgE/PrpD N-terminal" evidence="3">
    <location>
        <begin position="42"/>
        <end position="281"/>
    </location>
</feature>
<reference evidence="5 6" key="1">
    <citation type="submission" date="2015-01" db="EMBL/GenBank/DDBJ databases">
        <title>Genome sequencing of Methylobacterium platani JCM14648 type strain.</title>
        <authorList>
            <person name="Chaudhry V."/>
            <person name="Patil P.B."/>
        </authorList>
    </citation>
    <scope>NUCLEOTIDE SEQUENCE [LARGE SCALE GENOMIC DNA]</scope>
    <source>
        <strain evidence="5 6">JCM 14648</strain>
    </source>
</reference>
<protein>
    <submittedName>
        <fullName evidence="5">2-methylcitrate dehydratase</fullName>
    </submittedName>
</protein>
<dbReference type="InterPro" id="IPR042188">
    <property type="entry name" value="MmgE/PrpD_sf_2"/>
</dbReference>
<evidence type="ECO:0000313" key="6">
    <source>
        <dbReference type="Proteomes" id="UP000035947"/>
    </source>
</evidence>
<evidence type="ECO:0000259" key="3">
    <source>
        <dbReference type="Pfam" id="PF03972"/>
    </source>
</evidence>
<dbReference type="PROSITE" id="PS51318">
    <property type="entry name" value="TAT"/>
    <property type="match status" value="1"/>
</dbReference>
<dbReference type="RefSeq" id="WP_048435139.1">
    <property type="nucleotide sequence ID" value="NZ_JXOD01000164.1"/>
</dbReference>
<dbReference type="InterPro" id="IPR042183">
    <property type="entry name" value="MmgE/PrpD_sf_1"/>
</dbReference>
<sequence>MTLDRRSLIGAAGLALAAKGAVAAEPSAPAHAPAPPRDVTRTLARYVVGARFEDLPEAVRREGTRTFLNWVGVAIGGSHHETLDVAVSALKPFSGPPQAGLFGRPERFDIMNAAFLNGVSSHIFDYDDTHLKTVIHPAGPVASAILALTEMRPVSGADFLNALVLGVETECRIGNAVYPDHYDVGWHITGTAGVFGAAAAAGKLMGLSEQQMVWALGLAASQPVGLRESFGSMNKSFNPGRAAADGLFAAILAEKNFTSSDGMIEARRGWANTVSTKQDYREITEGLGSRYEAALNTYKPFACGIVMHPAIDAAIQLRNENRLTPDQIRGVALKVHPLVLELTGKTAPRTGLEGKFSITHAVAVALVEGAGGEKQFSDRAVRDPVVTDLRGKVAPVVTPGVRPEQVDLTITLADGRVLTRHIEHAIGSVENPMSDADLERKFVDLAEGILPEAQIRRVMALAWDIGRLKDAGEVARAGVQA</sequence>
<dbReference type="PANTHER" id="PTHR16943">
    <property type="entry name" value="2-METHYLCITRATE DEHYDRATASE-RELATED"/>
    <property type="match status" value="1"/>
</dbReference>
<dbReference type="Pfam" id="PF03972">
    <property type="entry name" value="MmgE_PrpD_N"/>
    <property type="match status" value="1"/>
</dbReference>
<dbReference type="Proteomes" id="UP000035947">
    <property type="component" value="Unassembled WGS sequence"/>
</dbReference>
<evidence type="ECO:0000259" key="4">
    <source>
        <dbReference type="Pfam" id="PF19305"/>
    </source>
</evidence>
<organism evidence="5 6">
    <name type="scientific">Methylobacterium platani JCM 14648</name>
    <dbReference type="NCBI Taxonomy" id="1295136"/>
    <lineage>
        <taxon>Bacteria</taxon>
        <taxon>Pseudomonadati</taxon>
        <taxon>Pseudomonadota</taxon>
        <taxon>Alphaproteobacteria</taxon>
        <taxon>Hyphomicrobiales</taxon>
        <taxon>Methylobacteriaceae</taxon>
        <taxon>Methylobacterium</taxon>
    </lineage>
</organism>
<keyword evidence="6" id="KW-1185">Reference proteome</keyword>
<gene>
    <name evidence="5" type="ORF">SQ03_18130</name>
</gene>
<dbReference type="Pfam" id="PF19305">
    <property type="entry name" value="MmgE_PrpD_C"/>
    <property type="match status" value="1"/>
</dbReference>
<dbReference type="SUPFAM" id="SSF103378">
    <property type="entry name" value="2-methylcitrate dehydratase PrpD"/>
    <property type="match status" value="1"/>
</dbReference>
<dbReference type="InterPro" id="IPR005656">
    <property type="entry name" value="MmgE_PrpD"/>
</dbReference>
<dbReference type="Gene3D" id="3.30.1330.120">
    <property type="entry name" value="2-methylcitrate dehydratase PrpD"/>
    <property type="match status" value="1"/>
</dbReference>
<feature type="domain" description="MmgE/PrpD C-terminal" evidence="4">
    <location>
        <begin position="301"/>
        <end position="464"/>
    </location>
</feature>
<dbReference type="InterPro" id="IPR045337">
    <property type="entry name" value="MmgE_PrpD_C"/>
</dbReference>
<evidence type="ECO:0000256" key="2">
    <source>
        <dbReference type="SAM" id="SignalP"/>
    </source>
</evidence>
<dbReference type="Gene3D" id="1.10.4100.10">
    <property type="entry name" value="2-methylcitrate dehydratase PrpD"/>
    <property type="match status" value="1"/>
</dbReference>
<feature type="signal peptide" evidence="2">
    <location>
        <begin position="1"/>
        <end position="23"/>
    </location>
</feature>
<dbReference type="InterPro" id="IPR006311">
    <property type="entry name" value="TAT_signal"/>
</dbReference>
<dbReference type="InterPro" id="IPR036148">
    <property type="entry name" value="MmgE/PrpD_sf"/>
</dbReference>
<comment type="similarity">
    <text evidence="1">Belongs to the PrpD family.</text>
</comment>
<name>A0ABR5GXT1_9HYPH</name>